<dbReference type="InterPro" id="IPR051546">
    <property type="entry name" value="Aspartate_Ammonia-Lyase"/>
</dbReference>
<evidence type="ECO:0000259" key="6">
    <source>
        <dbReference type="Pfam" id="PF10415"/>
    </source>
</evidence>
<dbReference type="EMBL" id="NIOJ01000006">
    <property type="protein sequence ID" value="PNU00812.1"/>
    <property type="molecule type" value="Genomic_DNA"/>
</dbReference>
<dbReference type="CDD" id="cd01357">
    <property type="entry name" value="Aspartase"/>
    <property type="match status" value="1"/>
</dbReference>
<keyword evidence="3" id="KW-0028">Amino-acid biosynthesis</keyword>
<dbReference type="Pfam" id="PF10415">
    <property type="entry name" value="FumaraseC_C"/>
    <property type="match status" value="1"/>
</dbReference>
<dbReference type="FunFam" id="1.10.40.30:FF:000002">
    <property type="entry name" value="Fumarate hydratase class II"/>
    <property type="match status" value="1"/>
</dbReference>
<dbReference type="NCBIfam" id="NF008909">
    <property type="entry name" value="PRK12273.1"/>
    <property type="match status" value="1"/>
</dbReference>
<reference evidence="7 8" key="1">
    <citation type="submission" date="2017-06" db="EMBL/GenBank/DDBJ databases">
        <title>Investigating the central metabolism of Clostridium thermosuccinogenes.</title>
        <authorList>
            <person name="Koendjbiharie J.G."/>
            <person name="van Kranenburg R."/>
        </authorList>
    </citation>
    <scope>NUCLEOTIDE SEQUENCE [LARGE SCALE GENOMIC DNA]</scope>
    <source>
        <strain evidence="7 8">DSM 5806</strain>
    </source>
</reference>
<comment type="catalytic activity">
    <reaction evidence="1">
        <text>L-aspartate = fumarate + NH4(+)</text>
        <dbReference type="Rhea" id="RHEA:16601"/>
        <dbReference type="ChEBI" id="CHEBI:28938"/>
        <dbReference type="ChEBI" id="CHEBI:29806"/>
        <dbReference type="ChEBI" id="CHEBI:29991"/>
        <dbReference type="EC" id="4.3.1.1"/>
    </reaction>
</comment>
<dbReference type="GO" id="GO:0005829">
    <property type="term" value="C:cytosol"/>
    <property type="evidence" value="ECO:0007669"/>
    <property type="project" value="TreeGrafter"/>
</dbReference>
<dbReference type="InterPro" id="IPR020557">
    <property type="entry name" value="Fumarate_lyase_CS"/>
</dbReference>
<dbReference type="OrthoDB" id="9802809at2"/>
<dbReference type="EC" id="4.3.1.1" evidence="2"/>
<dbReference type="GO" id="GO:0008652">
    <property type="term" value="P:amino acid biosynthetic process"/>
    <property type="evidence" value="ECO:0007669"/>
    <property type="project" value="UniProtKB-KW"/>
</dbReference>
<organism evidence="7 8">
    <name type="scientific">Clostridium thermosuccinogenes</name>
    <dbReference type="NCBI Taxonomy" id="84032"/>
    <lineage>
        <taxon>Bacteria</taxon>
        <taxon>Bacillati</taxon>
        <taxon>Bacillota</taxon>
        <taxon>Clostridia</taxon>
        <taxon>Eubacteriales</taxon>
        <taxon>Clostridiaceae</taxon>
        <taxon>Clostridium</taxon>
    </lineage>
</organism>
<dbReference type="GO" id="GO:0006099">
    <property type="term" value="P:tricarboxylic acid cycle"/>
    <property type="evidence" value="ECO:0007669"/>
    <property type="project" value="InterPro"/>
</dbReference>
<dbReference type="Pfam" id="PF00206">
    <property type="entry name" value="Lyase_1"/>
    <property type="match status" value="1"/>
</dbReference>
<dbReference type="PANTHER" id="PTHR42696">
    <property type="entry name" value="ASPARTATE AMMONIA-LYASE"/>
    <property type="match status" value="1"/>
</dbReference>
<dbReference type="InterPro" id="IPR008948">
    <property type="entry name" value="L-Aspartase-like"/>
</dbReference>
<feature type="domain" description="Fumarase C C-terminal" evidence="6">
    <location>
        <begin position="406"/>
        <end position="458"/>
    </location>
</feature>
<accession>A0A2K2FPW1</accession>
<dbReference type="AlphaFoldDB" id="A0A2K2FPW1"/>
<dbReference type="GO" id="GO:0008797">
    <property type="term" value="F:aspartate ammonia-lyase activity"/>
    <property type="evidence" value="ECO:0007669"/>
    <property type="project" value="UniProtKB-EC"/>
</dbReference>
<dbReference type="InterPro" id="IPR022761">
    <property type="entry name" value="Fumarate_lyase_N"/>
</dbReference>
<evidence type="ECO:0000313" key="8">
    <source>
        <dbReference type="Proteomes" id="UP000236151"/>
    </source>
</evidence>
<dbReference type="Gene3D" id="1.10.40.30">
    <property type="entry name" value="Fumarase/aspartase (C-terminal domain)"/>
    <property type="match status" value="1"/>
</dbReference>
<sequence length="458" mass="49396">MRTRVESDSIGSLEVPFDAYYGVQSLRAKQNFPITGRTINDTFIVSLAQIKKAAAITNRDAGLMDKPVARAIIDACDEIIAGRWHDQFIVDPIQGGAGTSTNMNANEVIANRAIEILGGEKGDYSLVHPNDHVNMSQSTNDVFPTAGKLTVLSMLPETIAQLERLCEALKSKAVEFRHIVKIGRTQLQDAVPMRLGQSFHAYASMVAREINRLKKASKEMQTINMGGTAIGTSINAHPDYVANIVDNLSKVTGFDLKSAEDLIDATQNLDCFVAVSGALKSCAVSLSKIANDLRLLSSGPKAGIGEINLPAKQNGSSIMPGKVNPVIPEVVSQVAFNIIGNDMAITMAAEAGQMELNAFEPVLFYNLFESITTLGNAARTFVDNCVLGITANEERCRELLEKSVGIATALCPYIGYKKAAEIAKLALKTGEHVEDIVVETGLMKREELQNILDPVAMT</sequence>
<proteinExistence type="predicted"/>
<dbReference type="FunFam" id="1.10.275.10:FF:000001">
    <property type="entry name" value="Fumarate hydratase, mitochondrial"/>
    <property type="match status" value="1"/>
</dbReference>
<gene>
    <name evidence="7" type="primary">aspA</name>
    <name evidence="7" type="ORF">CDQ84_03950</name>
</gene>
<dbReference type="PROSITE" id="PS00163">
    <property type="entry name" value="FUMARATE_LYASES"/>
    <property type="match status" value="1"/>
</dbReference>
<dbReference type="InterPro" id="IPR024083">
    <property type="entry name" value="Fumarase/histidase_N"/>
</dbReference>
<name>A0A2K2FPW1_9CLOT</name>
<keyword evidence="8" id="KW-1185">Reference proteome</keyword>
<dbReference type="PANTHER" id="PTHR42696:SF2">
    <property type="entry name" value="ASPARTATE AMMONIA-LYASE"/>
    <property type="match status" value="1"/>
</dbReference>
<dbReference type="FunFam" id="1.20.200.10:FF:000001">
    <property type="entry name" value="Fumarate hydratase, mitochondrial"/>
    <property type="match status" value="1"/>
</dbReference>
<dbReference type="SUPFAM" id="SSF48557">
    <property type="entry name" value="L-aspartase-like"/>
    <property type="match status" value="1"/>
</dbReference>
<dbReference type="PRINTS" id="PR00149">
    <property type="entry name" value="FUMRATELYASE"/>
</dbReference>
<dbReference type="GO" id="GO:0006531">
    <property type="term" value="P:aspartate metabolic process"/>
    <property type="evidence" value="ECO:0007669"/>
    <property type="project" value="TreeGrafter"/>
</dbReference>
<feature type="domain" description="Fumarate lyase N-terminal" evidence="5">
    <location>
        <begin position="11"/>
        <end position="340"/>
    </location>
</feature>
<evidence type="ECO:0000256" key="1">
    <source>
        <dbReference type="ARBA" id="ARBA00001494"/>
    </source>
</evidence>
<evidence type="ECO:0000256" key="3">
    <source>
        <dbReference type="ARBA" id="ARBA00022605"/>
    </source>
</evidence>
<evidence type="ECO:0000313" key="7">
    <source>
        <dbReference type="EMBL" id="PNU00812.1"/>
    </source>
</evidence>
<dbReference type="InterPro" id="IPR000362">
    <property type="entry name" value="Fumarate_lyase_fam"/>
</dbReference>
<dbReference type="Proteomes" id="UP000236151">
    <property type="component" value="Unassembled WGS sequence"/>
</dbReference>
<dbReference type="RefSeq" id="WP_103080428.1">
    <property type="nucleotide sequence ID" value="NZ_CP021850.1"/>
</dbReference>
<evidence type="ECO:0000259" key="5">
    <source>
        <dbReference type="Pfam" id="PF00206"/>
    </source>
</evidence>
<comment type="caution">
    <text evidence="7">The sequence shown here is derived from an EMBL/GenBank/DDBJ whole genome shotgun (WGS) entry which is preliminary data.</text>
</comment>
<dbReference type="Gene3D" id="1.20.200.10">
    <property type="entry name" value="Fumarase/aspartase (Central domain)"/>
    <property type="match status" value="1"/>
</dbReference>
<protein>
    <recommendedName>
        <fullName evidence="2">aspartate ammonia-lyase</fullName>
        <ecNumber evidence="2">4.3.1.1</ecNumber>
    </recommendedName>
</protein>
<dbReference type="Gene3D" id="1.10.275.10">
    <property type="entry name" value="Fumarase/aspartase (N-terminal domain)"/>
    <property type="match status" value="1"/>
</dbReference>
<evidence type="ECO:0000256" key="2">
    <source>
        <dbReference type="ARBA" id="ARBA00012992"/>
    </source>
</evidence>
<keyword evidence="4 7" id="KW-0456">Lyase</keyword>
<dbReference type="InterPro" id="IPR018951">
    <property type="entry name" value="Fumarase_C_C"/>
</dbReference>
<evidence type="ECO:0000256" key="4">
    <source>
        <dbReference type="ARBA" id="ARBA00023239"/>
    </source>
</evidence>
<dbReference type="KEGG" id="cthd:CDO33_19355"/>